<evidence type="ECO:0000313" key="2">
    <source>
        <dbReference type="EMBL" id="CAF1210483.1"/>
    </source>
</evidence>
<feature type="compositionally biased region" description="Low complexity" evidence="1">
    <location>
        <begin position="1"/>
        <end position="65"/>
    </location>
</feature>
<evidence type="ECO:0000313" key="6">
    <source>
        <dbReference type="Proteomes" id="UP000663829"/>
    </source>
</evidence>
<reference evidence="3" key="1">
    <citation type="submission" date="2021-02" db="EMBL/GenBank/DDBJ databases">
        <authorList>
            <person name="Nowell W R."/>
        </authorList>
    </citation>
    <scope>NUCLEOTIDE SEQUENCE</scope>
</reference>
<proteinExistence type="predicted"/>
<gene>
    <name evidence="3" type="ORF">GPM918_LOCUS32804</name>
    <name evidence="2" type="ORF">OVA965_LOCUS24423</name>
    <name evidence="5" type="ORF">SRO942_LOCUS33477</name>
    <name evidence="4" type="ORF">TMI583_LOCUS25145</name>
</gene>
<dbReference type="Proteomes" id="UP000681722">
    <property type="component" value="Unassembled WGS sequence"/>
</dbReference>
<dbReference type="EMBL" id="CAJNOQ010016999">
    <property type="protein sequence ID" value="CAF1391210.1"/>
    <property type="molecule type" value="Genomic_DNA"/>
</dbReference>
<feature type="region of interest" description="Disordered" evidence="1">
    <location>
        <begin position="1"/>
        <end position="68"/>
    </location>
</feature>
<keyword evidence="6" id="KW-1185">Reference proteome</keyword>
<evidence type="ECO:0000256" key="1">
    <source>
        <dbReference type="SAM" id="MobiDB-lite"/>
    </source>
</evidence>
<name>A0A815K5N1_9BILA</name>
<evidence type="ECO:0000313" key="4">
    <source>
        <dbReference type="EMBL" id="CAF4019471.1"/>
    </source>
</evidence>
<dbReference type="AlphaFoldDB" id="A0A815K5N1"/>
<evidence type="ECO:0008006" key="7">
    <source>
        <dbReference type="Google" id="ProtNLM"/>
    </source>
</evidence>
<dbReference type="EMBL" id="CAJOBA010036253">
    <property type="protein sequence ID" value="CAF4019471.1"/>
    <property type="molecule type" value="Genomic_DNA"/>
</dbReference>
<dbReference type="Proteomes" id="UP000677228">
    <property type="component" value="Unassembled WGS sequence"/>
</dbReference>
<dbReference type="EMBL" id="CAJOBC010082406">
    <property type="protein sequence ID" value="CAF4285763.1"/>
    <property type="molecule type" value="Genomic_DNA"/>
</dbReference>
<accession>A0A815K5N1</accession>
<dbReference type="Proteomes" id="UP000682733">
    <property type="component" value="Unassembled WGS sequence"/>
</dbReference>
<sequence>MGLSSSVASGASASSASVASSASASSESGSSASSESGSSASSGSGSSASSGSGSSASPKSSSSSSVWDNTLNQTSPDLVWYKTIEKKLEKCGLIKDKMNESDRKKLIISLGEKRFFKEKYLTLNKDYNENILQKLNEEITLMDDLPESLKQDITDDEKSKYIDRILEYRRDAKRFDVRMFLSKLSRLRPHKLLFFSEYGTVHAGLEIDGVTIEWGCESLVLPNINTRRMLIYARVNFEKMFPDTVWGNVKALVRHPLDYIANVYQMIYDRILAIGHITQDKLDKIESVCIHYNRNITYNVFNKNCQTFMKNILDAIGLKFEPEGEFKKFMDRITSGEEEIGKFQYISAVFQSRNEFDHYVDQHWHSTSNQWNKKVLICYSDMMDDMYKQGDKKWGPIDDESKWAERIESVA</sequence>
<dbReference type="Proteomes" id="UP000663829">
    <property type="component" value="Unassembled WGS sequence"/>
</dbReference>
<evidence type="ECO:0000313" key="3">
    <source>
        <dbReference type="EMBL" id="CAF1391210.1"/>
    </source>
</evidence>
<comment type="caution">
    <text evidence="3">The sequence shown here is derived from an EMBL/GenBank/DDBJ whole genome shotgun (WGS) entry which is preliminary data.</text>
</comment>
<organism evidence="3 6">
    <name type="scientific">Didymodactylos carnosus</name>
    <dbReference type="NCBI Taxonomy" id="1234261"/>
    <lineage>
        <taxon>Eukaryota</taxon>
        <taxon>Metazoa</taxon>
        <taxon>Spiralia</taxon>
        <taxon>Gnathifera</taxon>
        <taxon>Rotifera</taxon>
        <taxon>Eurotatoria</taxon>
        <taxon>Bdelloidea</taxon>
        <taxon>Philodinida</taxon>
        <taxon>Philodinidae</taxon>
        <taxon>Didymodactylos</taxon>
    </lineage>
</organism>
<dbReference type="EMBL" id="CAJNOK010014714">
    <property type="protein sequence ID" value="CAF1210483.1"/>
    <property type="molecule type" value="Genomic_DNA"/>
</dbReference>
<protein>
    <recommendedName>
        <fullName evidence="7">PPPDE domain-containing protein</fullName>
    </recommendedName>
</protein>
<evidence type="ECO:0000313" key="5">
    <source>
        <dbReference type="EMBL" id="CAF4285763.1"/>
    </source>
</evidence>
<dbReference type="OrthoDB" id="10255738at2759"/>